<evidence type="ECO:0000313" key="15">
    <source>
        <dbReference type="EMBL" id="OLR92964.1"/>
    </source>
</evidence>
<protein>
    <recommendedName>
        <fullName evidence="11">ATP-dependent DNA helicase RecQ</fullName>
        <ecNumber evidence="10">5.6.2.4</ecNumber>
    </recommendedName>
    <alternativeName>
        <fullName evidence="12">DNA 3'-5' helicase RecQ</fullName>
    </alternativeName>
</protein>
<dbReference type="NCBIfam" id="TIGR00614">
    <property type="entry name" value="recQ_fam"/>
    <property type="match status" value="1"/>
</dbReference>
<dbReference type="InterPro" id="IPR011545">
    <property type="entry name" value="DEAD/DEAH_box_helicase_dom"/>
</dbReference>
<dbReference type="AlphaFoldDB" id="A0A1Q9LLT7"/>
<dbReference type="InterPro" id="IPR027417">
    <property type="entry name" value="P-loop_NTPase"/>
</dbReference>
<dbReference type="GO" id="GO:0043138">
    <property type="term" value="F:3'-5' DNA helicase activity"/>
    <property type="evidence" value="ECO:0007669"/>
    <property type="project" value="UniProtKB-EC"/>
</dbReference>
<evidence type="ECO:0000256" key="6">
    <source>
        <dbReference type="ARBA" id="ARBA00022840"/>
    </source>
</evidence>
<dbReference type="GO" id="GO:0043590">
    <property type="term" value="C:bacterial nucleoid"/>
    <property type="evidence" value="ECO:0007669"/>
    <property type="project" value="TreeGrafter"/>
</dbReference>
<evidence type="ECO:0000256" key="7">
    <source>
        <dbReference type="ARBA" id="ARBA00023125"/>
    </source>
</evidence>
<evidence type="ECO:0000256" key="1">
    <source>
        <dbReference type="ARBA" id="ARBA00005446"/>
    </source>
</evidence>
<dbReference type="CDD" id="cd17920">
    <property type="entry name" value="DEXHc_RecQ"/>
    <property type="match status" value="1"/>
</dbReference>
<evidence type="ECO:0000256" key="12">
    <source>
        <dbReference type="ARBA" id="ARBA00044550"/>
    </source>
</evidence>
<dbReference type="GO" id="GO:0003677">
    <property type="term" value="F:DNA binding"/>
    <property type="evidence" value="ECO:0007669"/>
    <property type="project" value="UniProtKB-KW"/>
</dbReference>
<accession>A0A1Q9LLT7</accession>
<reference evidence="15 16" key="1">
    <citation type="submission" date="2016-10" db="EMBL/GenBank/DDBJ databases">
        <title>The Draft Genome Sequence of Actinokineospora bangkokensis 44EHWT reveals the biosynthetic pathway of antifungal compounds Thailandins with unusual extender unit butylmalonyl-CoA.</title>
        <authorList>
            <person name="Greule A."/>
            <person name="Intra B."/>
            <person name="Flemming S."/>
            <person name="Rommel M.G."/>
            <person name="Panbangred W."/>
            <person name="Bechthold A."/>
        </authorList>
    </citation>
    <scope>NUCLEOTIDE SEQUENCE [LARGE SCALE GENOMIC DNA]</scope>
    <source>
        <strain evidence="15 16">44EHW</strain>
    </source>
</reference>
<feature type="domain" description="Helicase C-terminal" evidence="14">
    <location>
        <begin position="220"/>
        <end position="362"/>
    </location>
</feature>
<evidence type="ECO:0000256" key="11">
    <source>
        <dbReference type="ARBA" id="ARBA00044535"/>
    </source>
</evidence>
<dbReference type="SMART" id="SM00487">
    <property type="entry name" value="DEXDc"/>
    <property type="match status" value="1"/>
</dbReference>
<dbReference type="InterPro" id="IPR032284">
    <property type="entry name" value="RecQ_Zn-bd"/>
</dbReference>
<dbReference type="GO" id="GO:0006281">
    <property type="term" value="P:DNA repair"/>
    <property type="evidence" value="ECO:0007669"/>
    <property type="project" value="TreeGrafter"/>
</dbReference>
<name>A0A1Q9LLT7_9PSEU</name>
<keyword evidence="4" id="KW-0378">Hydrolase</keyword>
<comment type="similarity">
    <text evidence="1">Belongs to the helicase family. RecQ subfamily.</text>
</comment>
<evidence type="ECO:0000256" key="2">
    <source>
        <dbReference type="ARBA" id="ARBA00022723"/>
    </source>
</evidence>
<gene>
    <name evidence="15" type="ORF">BJP25_18525</name>
</gene>
<dbReference type="Pfam" id="PF00271">
    <property type="entry name" value="Helicase_C"/>
    <property type="match status" value="1"/>
</dbReference>
<keyword evidence="8" id="KW-0413">Isomerase</keyword>
<dbReference type="PANTHER" id="PTHR13710">
    <property type="entry name" value="DNA HELICASE RECQ FAMILY MEMBER"/>
    <property type="match status" value="1"/>
</dbReference>
<dbReference type="Gene3D" id="3.40.50.300">
    <property type="entry name" value="P-loop containing nucleotide triphosphate hydrolases"/>
    <property type="match status" value="2"/>
</dbReference>
<dbReference type="InterPro" id="IPR014001">
    <property type="entry name" value="Helicase_ATP-bd"/>
</dbReference>
<proteinExistence type="inferred from homology"/>
<dbReference type="OrthoDB" id="9760034at2"/>
<comment type="catalytic activity">
    <reaction evidence="9">
        <text>Couples ATP hydrolysis with the unwinding of duplex DNA by translocating in the 3'-5' direction.</text>
        <dbReference type="EC" id="5.6.2.4"/>
    </reaction>
</comment>
<keyword evidence="6" id="KW-0067">ATP-binding</keyword>
<dbReference type="GO" id="GO:0006310">
    <property type="term" value="P:DNA recombination"/>
    <property type="evidence" value="ECO:0007669"/>
    <property type="project" value="InterPro"/>
</dbReference>
<sequence length="522" mass="56053">MADHSGRLSGIARERFGWELTDEQQRAAGAVLDGRDVLAVLPTGAGKSAIYQVPGLALDGLTVVVSPLVALQHDQAAALGEAGVCAVVVNADRSAAAAWEAVESGEARFLLLAPEQLAKPEVVERLRGAGVVLFAVDEAHCVSAWGHDFRPDYLRLAAAVERLGRPPVLALTATAAPPVRDDVVERLGMRDPLRVCTGFDRPNIHLAAHRHPSERDRRAAVLERVRELRGTGLVYAPTRAATEEIAAELGARARCFHAGMPAGEKERVHEAFTAGEVEVVVATSAFGMGIDKPDVRFVLHAGCPDSLDSYHQQVGRAGRDGDPATAELHHRPEDLAKQRFLTATGVPEDAIRAVAKAVRAGRGPQDVDLPRARRTRAVNLLVGAGAVDGDLTWVGRDLDEAVAEAVRLAEVHKRAVRSRVEMVRAYAEAPGCRRQELLAYFGEELPEPCGNCDGCDAGRAGERRTSSGGFDVHEGVRHAEWGRGEVMSVEDDRVTVLFEDEGYRTLSLAAVHDRDLLVPDAS</sequence>
<evidence type="ECO:0000259" key="13">
    <source>
        <dbReference type="PROSITE" id="PS51192"/>
    </source>
</evidence>
<keyword evidence="16" id="KW-1185">Reference proteome</keyword>
<dbReference type="GO" id="GO:0046872">
    <property type="term" value="F:metal ion binding"/>
    <property type="evidence" value="ECO:0007669"/>
    <property type="project" value="UniProtKB-KW"/>
</dbReference>
<dbReference type="InterPro" id="IPR004589">
    <property type="entry name" value="DNA_helicase_ATP-dep_RecQ"/>
</dbReference>
<dbReference type="Pfam" id="PF16124">
    <property type="entry name" value="RecQ_Zn_bind"/>
    <property type="match status" value="1"/>
</dbReference>
<dbReference type="GO" id="GO:0009378">
    <property type="term" value="F:four-way junction helicase activity"/>
    <property type="evidence" value="ECO:0007669"/>
    <property type="project" value="TreeGrafter"/>
</dbReference>
<dbReference type="PROSITE" id="PS51192">
    <property type="entry name" value="HELICASE_ATP_BIND_1"/>
    <property type="match status" value="1"/>
</dbReference>
<evidence type="ECO:0000256" key="10">
    <source>
        <dbReference type="ARBA" id="ARBA00034808"/>
    </source>
</evidence>
<dbReference type="InterPro" id="IPR001650">
    <property type="entry name" value="Helicase_C-like"/>
</dbReference>
<evidence type="ECO:0000313" key="16">
    <source>
        <dbReference type="Proteomes" id="UP000186040"/>
    </source>
</evidence>
<dbReference type="InterPro" id="IPR021938">
    <property type="entry name" value="DUF3553"/>
</dbReference>
<evidence type="ECO:0000256" key="5">
    <source>
        <dbReference type="ARBA" id="ARBA00022806"/>
    </source>
</evidence>
<dbReference type="SMART" id="SM00490">
    <property type="entry name" value="HELICc"/>
    <property type="match status" value="1"/>
</dbReference>
<dbReference type="GO" id="GO:0005524">
    <property type="term" value="F:ATP binding"/>
    <property type="evidence" value="ECO:0007669"/>
    <property type="project" value="UniProtKB-KW"/>
</dbReference>
<keyword evidence="2" id="KW-0479">Metal-binding</keyword>
<dbReference type="PROSITE" id="PS51194">
    <property type="entry name" value="HELICASE_CTER"/>
    <property type="match status" value="1"/>
</dbReference>
<evidence type="ECO:0000256" key="4">
    <source>
        <dbReference type="ARBA" id="ARBA00022801"/>
    </source>
</evidence>
<dbReference type="GO" id="GO:0030894">
    <property type="term" value="C:replisome"/>
    <property type="evidence" value="ECO:0007669"/>
    <property type="project" value="TreeGrafter"/>
</dbReference>
<dbReference type="EC" id="5.6.2.4" evidence="10"/>
<dbReference type="GO" id="GO:0016787">
    <property type="term" value="F:hydrolase activity"/>
    <property type="evidence" value="ECO:0007669"/>
    <property type="project" value="UniProtKB-KW"/>
</dbReference>
<dbReference type="GO" id="GO:0005737">
    <property type="term" value="C:cytoplasm"/>
    <property type="evidence" value="ECO:0007669"/>
    <property type="project" value="TreeGrafter"/>
</dbReference>
<organism evidence="15 16">
    <name type="scientific">Actinokineospora bangkokensis</name>
    <dbReference type="NCBI Taxonomy" id="1193682"/>
    <lineage>
        <taxon>Bacteria</taxon>
        <taxon>Bacillati</taxon>
        <taxon>Actinomycetota</taxon>
        <taxon>Actinomycetes</taxon>
        <taxon>Pseudonocardiales</taxon>
        <taxon>Pseudonocardiaceae</taxon>
        <taxon>Actinokineospora</taxon>
    </lineage>
</organism>
<keyword evidence="7" id="KW-0238">DNA-binding</keyword>
<dbReference type="Proteomes" id="UP000186040">
    <property type="component" value="Unassembled WGS sequence"/>
</dbReference>
<dbReference type="Pfam" id="PF00270">
    <property type="entry name" value="DEAD"/>
    <property type="match status" value="1"/>
</dbReference>
<evidence type="ECO:0000256" key="8">
    <source>
        <dbReference type="ARBA" id="ARBA00023235"/>
    </source>
</evidence>
<dbReference type="Pfam" id="PF12073">
    <property type="entry name" value="DUF3553"/>
    <property type="match status" value="1"/>
</dbReference>
<keyword evidence="3" id="KW-0547">Nucleotide-binding</keyword>
<feature type="domain" description="Helicase ATP-binding" evidence="13">
    <location>
        <begin position="28"/>
        <end position="193"/>
    </location>
</feature>
<keyword evidence="5" id="KW-0347">Helicase</keyword>
<dbReference type="PANTHER" id="PTHR13710:SF105">
    <property type="entry name" value="ATP-DEPENDENT DNA HELICASE Q1"/>
    <property type="match status" value="1"/>
</dbReference>
<dbReference type="STRING" id="1193682.BJP25_18525"/>
<evidence type="ECO:0000256" key="9">
    <source>
        <dbReference type="ARBA" id="ARBA00034617"/>
    </source>
</evidence>
<dbReference type="EMBL" id="MKQR01000013">
    <property type="protein sequence ID" value="OLR92964.1"/>
    <property type="molecule type" value="Genomic_DNA"/>
</dbReference>
<dbReference type="SUPFAM" id="SSF52540">
    <property type="entry name" value="P-loop containing nucleoside triphosphate hydrolases"/>
    <property type="match status" value="1"/>
</dbReference>
<comment type="caution">
    <text evidence="15">The sequence shown here is derived from an EMBL/GenBank/DDBJ whole genome shotgun (WGS) entry which is preliminary data.</text>
</comment>
<evidence type="ECO:0000256" key="3">
    <source>
        <dbReference type="ARBA" id="ARBA00022741"/>
    </source>
</evidence>
<evidence type="ECO:0000259" key="14">
    <source>
        <dbReference type="PROSITE" id="PS51194"/>
    </source>
</evidence>